<dbReference type="GO" id="GO:0005634">
    <property type="term" value="C:nucleus"/>
    <property type="evidence" value="ECO:0007669"/>
    <property type="project" value="UniProtKB-SubCell"/>
</dbReference>
<dbReference type="PANTHER" id="PTHR10615:SF219">
    <property type="entry name" value="HISTONE ACETYLTRANSFERASE KAT5"/>
    <property type="match status" value="1"/>
</dbReference>
<evidence type="ECO:0000256" key="12">
    <source>
        <dbReference type="ARBA" id="ARBA00023315"/>
    </source>
</evidence>
<keyword evidence="4 15" id="KW-0808">Transferase</keyword>
<keyword evidence="10" id="KW-0804">Transcription</keyword>
<dbReference type="GO" id="GO:0046972">
    <property type="term" value="F:histone H4K16 acetyltransferase activity"/>
    <property type="evidence" value="ECO:0007669"/>
    <property type="project" value="TreeGrafter"/>
</dbReference>
<evidence type="ECO:0000256" key="2">
    <source>
        <dbReference type="ARBA" id="ARBA00010107"/>
    </source>
</evidence>
<evidence type="ECO:0000256" key="14">
    <source>
        <dbReference type="SAM" id="MobiDB-lite"/>
    </source>
</evidence>
<dbReference type="SUPFAM" id="SSF55729">
    <property type="entry name" value="Acyl-CoA N-acyltransferases (Nat)"/>
    <property type="match status" value="1"/>
</dbReference>
<evidence type="ECO:0000313" key="15">
    <source>
        <dbReference type="EMBL" id="CAF05900.1"/>
    </source>
</evidence>
<keyword evidence="11" id="KW-0539">Nucleus</keyword>
<feature type="region of interest" description="Disordered" evidence="14">
    <location>
        <begin position="362"/>
        <end position="385"/>
    </location>
</feature>
<comment type="subcellular location">
    <subcellularLocation>
        <location evidence="1">Nucleus</location>
    </subcellularLocation>
</comment>
<evidence type="ECO:0000256" key="1">
    <source>
        <dbReference type="ARBA" id="ARBA00004123"/>
    </source>
</evidence>
<dbReference type="GO" id="GO:0006355">
    <property type="term" value="P:regulation of DNA-templated transcription"/>
    <property type="evidence" value="ECO:0007669"/>
    <property type="project" value="InterPro"/>
</dbReference>
<dbReference type="eggNOG" id="KOG2747">
    <property type="taxonomic scope" value="Eukaryota"/>
</dbReference>
<evidence type="ECO:0000256" key="10">
    <source>
        <dbReference type="ARBA" id="ARBA00023163"/>
    </source>
</evidence>
<accession>Q6MFC5</accession>
<dbReference type="Gene3D" id="3.40.630.30">
    <property type="match status" value="1"/>
</dbReference>
<feature type="compositionally biased region" description="Pro residues" evidence="14">
    <location>
        <begin position="95"/>
        <end position="112"/>
    </location>
</feature>
<dbReference type="EMBL" id="BX908789">
    <property type="protein sequence ID" value="CAF05900.1"/>
    <property type="molecule type" value="Genomic_DNA"/>
</dbReference>
<comment type="function">
    <text evidence="13">Catalytic component of the NuA4 histone acetyltransferase (HAT) complex which is involved in epigenetic transcriptional activation of selected genes principally by acetylation of nucleosomal histones H4, H3, H2B, H2A and H2A variant H2A.Z. Acetylates histone H4 to form H4K5ac, H4K8ac, H4K12ac and H4K16ac, histone H3 to form H3K14ac, and histone H2A to form H2AK4ac and H2AK7ac. The NuA4 complex is involved in the DNA damage response and is required for chromosome segregation. The NuA4 complex plays a direct role in repair of DNA double-strand breaks (DSBs) through homologous recombination. Recruitment to promoters depends on H3K4me. Also acetylates non-histone proteins. In addition to protein acetyltransferase, can use different acyl-CoA substrates, such as 2-hydroxyisobutanoyl-CoA (2-hydroxyisobutyryl-CoA) or (2E)-butenoyl-CoA (crotonyl-CoA), and is able to mediate protein 2-hydroxyisobutyrylation and crotonylation, respectively.</text>
</comment>
<feature type="compositionally biased region" description="Basic residues" evidence="14">
    <location>
        <begin position="1"/>
        <end position="10"/>
    </location>
</feature>
<keyword evidence="12" id="KW-0012">Acyltransferase</keyword>
<dbReference type="Pfam" id="PF01853">
    <property type="entry name" value="MOZ_SAS"/>
    <property type="match status" value="1"/>
</dbReference>
<feature type="region of interest" description="Disordered" evidence="14">
    <location>
        <begin position="655"/>
        <end position="687"/>
    </location>
</feature>
<dbReference type="OMA" id="WIAPDDC"/>
<dbReference type="InterPro" id="IPR050603">
    <property type="entry name" value="MYST_HAT"/>
</dbReference>
<organism evidence="15">
    <name type="scientific">Neurospora crassa</name>
    <dbReference type="NCBI Taxonomy" id="5141"/>
    <lineage>
        <taxon>Eukaryota</taxon>
        <taxon>Fungi</taxon>
        <taxon>Dikarya</taxon>
        <taxon>Ascomycota</taxon>
        <taxon>Pezizomycotina</taxon>
        <taxon>Sordariomycetes</taxon>
        <taxon>Sordariomycetidae</taxon>
        <taxon>Sordariales</taxon>
        <taxon>Sordariaceae</taxon>
        <taxon>Neurospora</taxon>
    </lineage>
</organism>
<feature type="compositionally biased region" description="Polar residues" evidence="14">
    <location>
        <begin position="201"/>
        <end position="211"/>
    </location>
</feature>
<dbReference type="Gene3D" id="3.30.60.60">
    <property type="entry name" value="N-acetyl transferase-like"/>
    <property type="match status" value="1"/>
</dbReference>
<feature type="region of interest" description="Disordered" evidence="14">
    <location>
        <begin position="1"/>
        <end position="266"/>
    </location>
</feature>
<evidence type="ECO:0000256" key="6">
    <source>
        <dbReference type="ARBA" id="ARBA00022771"/>
    </source>
</evidence>
<comment type="similarity">
    <text evidence="2">Belongs to the MYST (SAS/MOZ) family.</text>
</comment>
<evidence type="ECO:0000256" key="13">
    <source>
        <dbReference type="ARBA" id="ARBA00045805"/>
    </source>
</evidence>
<feature type="compositionally biased region" description="Polar residues" evidence="14">
    <location>
        <begin position="363"/>
        <end position="375"/>
    </location>
</feature>
<evidence type="ECO:0000256" key="7">
    <source>
        <dbReference type="ARBA" id="ARBA00022833"/>
    </source>
</evidence>
<dbReference type="FunFam" id="3.40.630.30:FF:000067">
    <property type="entry name" value="Histone acetyltransferase"/>
    <property type="match status" value="1"/>
</dbReference>
<feature type="compositionally biased region" description="Low complexity" evidence="14">
    <location>
        <begin position="15"/>
        <end position="42"/>
    </location>
</feature>
<dbReference type="InterPro" id="IPR016181">
    <property type="entry name" value="Acyl_CoA_acyltransferase"/>
</dbReference>
<dbReference type="PROSITE" id="PS51726">
    <property type="entry name" value="MYST_HAT"/>
    <property type="match status" value="1"/>
</dbReference>
<sequence>MASLKRKRHRGGTDSGTSSSEAAAAAGGVGAATAAAPLASGSPVTRARRATRQTSTAPLPVLPDPEPPRRRRRRDSTGTGTGTGTGLATDRQSPTSPPLLPPPGPPPPPPPPAHRDKENIPMQSNSHHGHAPIIKTRLTRHTGFDFDPPSSVPTPPSSSSNSNSNSNSSSHPPRPHAASSHSSSNSSHSGPRAITPARSITIKTSTSTAHQSPLAHPHQAPTASPLRAPAPNPTTKILPGPLAGGQARHDSTTAHGHGRSATGPVVLPHHSIVGQNKTISMAPSVPPPTQHQQQQQQQQQQHTHRSPIARPGPSGGKSDRPERAPGERPDRNIDKVVLGDICFRAWYPSYYGKEVLGEGPPSVGTTIANGTNPSNQAAHGHQPHHQPPMLDRLYVCPCCFKYSKELVAWRRHVCLCEARGHIPGTKVYVHPKGRRTVLVPTGPAPKPGRGKRGSIGQKMVEEVIQDEGEWTIWKVDGAEDMLFCQNLSLFAKLFLDNKSVFFDVSGFHYFLLVFTPPDPPTDPDSDVTEVVKPRGQVVGFFSKEKMSWDNNNLACILIFPPWQRKGLGALLMGVSYEISRREGIIGGPEKPISELGKKGYKRFWAGEIARWLLSLEPTGTTPGEETVVDIEDCSKATWIAPDDCLAVLREMDVAEDAGKGPPKPKIHEPSEEEVGTTPSEAPAPAPAAAAAVVVEDVPRVRITLEAVHNWVTRNRISLERTCDPAGFIDDFVMEEPSSEEEG</sequence>
<proteinExistence type="inferred from homology"/>
<evidence type="ECO:0000256" key="3">
    <source>
        <dbReference type="ARBA" id="ARBA00013184"/>
    </source>
</evidence>
<evidence type="ECO:0000256" key="4">
    <source>
        <dbReference type="ARBA" id="ARBA00022679"/>
    </source>
</evidence>
<dbReference type="SMR" id="Q6MFC5"/>
<evidence type="ECO:0000256" key="5">
    <source>
        <dbReference type="ARBA" id="ARBA00022723"/>
    </source>
</evidence>
<dbReference type="InterPro" id="IPR002717">
    <property type="entry name" value="HAT_MYST-type"/>
</dbReference>
<reference evidence="15" key="2">
    <citation type="submission" date="2004-01" db="EMBL/GenBank/DDBJ databases">
        <authorList>
            <person name="German Neurospora genome project"/>
        </authorList>
    </citation>
    <scope>NUCLEOTIDE SEQUENCE</scope>
</reference>
<dbReference type="OrthoDB" id="787137at2759"/>
<feature type="compositionally biased region" description="Low complexity" evidence="14">
    <location>
        <begin position="157"/>
        <end position="189"/>
    </location>
</feature>
<keyword evidence="7" id="KW-0862">Zinc</keyword>
<reference evidence="15" key="1">
    <citation type="submission" date="2004-01" db="EMBL/GenBank/DDBJ databases">
        <authorList>
            <person name="Schulte U."/>
            <person name="Aign V."/>
            <person name="Hoheisel J."/>
            <person name="Brandt P."/>
            <person name="Fartmann B."/>
            <person name="Holland R."/>
            <person name="Nyakatura G."/>
            <person name="Mewes H.W."/>
            <person name="Mannhaupt G."/>
        </authorList>
    </citation>
    <scope>NUCLEOTIDE SEQUENCE</scope>
</reference>
<dbReference type="AlphaFoldDB" id="Q6MFC5"/>
<dbReference type="PANTHER" id="PTHR10615">
    <property type="entry name" value="HISTONE ACETYLTRANSFERASE"/>
    <property type="match status" value="1"/>
</dbReference>
<keyword evidence="8" id="KW-0007">Acetylation</keyword>
<dbReference type="GO" id="GO:0008270">
    <property type="term" value="F:zinc ion binding"/>
    <property type="evidence" value="ECO:0007669"/>
    <property type="project" value="UniProtKB-KW"/>
</dbReference>
<keyword evidence="5" id="KW-0479">Metal-binding</keyword>
<evidence type="ECO:0000256" key="9">
    <source>
        <dbReference type="ARBA" id="ARBA00023015"/>
    </source>
</evidence>
<dbReference type="EC" id="2.3.1.48" evidence="3"/>
<dbReference type="GO" id="GO:0035267">
    <property type="term" value="C:NuA4 histone acetyltransferase complex"/>
    <property type="evidence" value="ECO:0007669"/>
    <property type="project" value="TreeGrafter"/>
</dbReference>
<feature type="compositionally biased region" description="Low complexity" evidence="14">
    <location>
        <begin position="290"/>
        <end position="301"/>
    </location>
</feature>
<dbReference type="InterPro" id="IPR036388">
    <property type="entry name" value="WH-like_DNA-bd_sf"/>
</dbReference>
<evidence type="ECO:0000256" key="11">
    <source>
        <dbReference type="ARBA" id="ARBA00023242"/>
    </source>
</evidence>
<protein>
    <recommendedName>
        <fullName evidence="3">histone acetyltransferase</fullName>
        <ecNumber evidence="3">2.3.1.48</ecNumber>
    </recommendedName>
</protein>
<feature type="compositionally biased region" description="Basic and acidic residues" evidence="14">
    <location>
        <begin position="317"/>
        <end position="332"/>
    </location>
</feature>
<name>Q6MFC5_NEUCS</name>
<keyword evidence="6" id="KW-0863">Zinc-finger</keyword>
<dbReference type="Gene3D" id="1.10.10.10">
    <property type="entry name" value="Winged helix-like DNA-binding domain superfamily/Winged helix DNA-binding domain"/>
    <property type="match status" value="1"/>
</dbReference>
<evidence type="ECO:0000256" key="8">
    <source>
        <dbReference type="ARBA" id="ARBA00022990"/>
    </source>
</evidence>
<feature type="region of interest" description="Disordered" evidence="14">
    <location>
        <begin position="279"/>
        <end position="332"/>
    </location>
</feature>
<dbReference type="VEuPathDB" id="FungiDB:NCU02249"/>
<keyword evidence="9" id="KW-0805">Transcription regulation</keyword>
<dbReference type="HOGENOM" id="CLU_011815_0_0_1"/>